<dbReference type="Pfam" id="PF13489">
    <property type="entry name" value="Methyltransf_23"/>
    <property type="match status" value="1"/>
</dbReference>
<gene>
    <name evidence="2" type="ORF">VVD49_13765</name>
</gene>
<dbReference type="InterPro" id="IPR029063">
    <property type="entry name" value="SAM-dependent_MTases_sf"/>
</dbReference>
<dbReference type="Pfam" id="PF13414">
    <property type="entry name" value="TPR_11"/>
    <property type="match status" value="1"/>
</dbReference>
<dbReference type="EMBL" id="JAYXHS010000002">
    <property type="protein sequence ID" value="MEC5386797.1"/>
    <property type="molecule type" value="Genomic_DNA"/>
</dbReference>
<evidence type="ECO:0000313" key="3">
    <source>
        <dbReference type="Proteomes" id="UP001331561"/>
    </source>
</evidence>
<sequence>MTTQTPTEETPATATLDEALAYALELQQQLRLDGAQLIYERILEVAPEHPDVLHFLGVLMHQRGRVDEAIALIARAIALIPDHVPCHINMGNVLAESGRLDEAVAEYLRALSLVPDQADVHNNLGVLHKLQRKWLEAESYYRRAIEIDPKHVSAYNNMGLLFAAQGKIKEAVEYYCRSIAEMPGNPDSRRLLGIAYYTLGRTAEAAEVFRQWLEESPEDPVAKHMHAACSGKDVPVRAADDYIEHTFDRFADSFEAQLQQRLEYKAPEIVAEALQSALQASSAQLDILDAGCGTGLCGPLLKPFARHMIGVDLSAGMLAKAEAKQCYDLLEKAELTAYIAARQAAFDAIVSADTIVYFGALDEVLHASHAAMRKGGLLIFTVEKGEGKVPEDIGFAINPHGRYAHTQTYLRGSLTKAGLSVDAINEVVLRNEGGEPVIGWVVTARKSA</sequence>
<dbReference type="Pfam" id="PF13432">
    <property type="entry name" value="TPR_16"/>
    <property type="match status" value="2"/>
</dbReference>
<dbReference type="Proteomes" id="UP001331561">
    <property type="component" value="Unassembled WGS sequence"/>
</dbReference>
<dbReference type="PANTHER" id="PTHR44809:SF1">
    <property type="entry name" value="PROTEIN O-MANNOSYL-TRANSFERASE TMTC1"/>
    <property type="match status" value="1"/>
</dbReference>
<dbReference type="RefSeq" id="WP_327599756.1">
    <property type="nucleotide sequence ID" value="NZ_JAYXHS010000002.1"/>
</dbReference>
<organism evidence="2 3">
    <name type="scientific">Uliginosibacterium silvisoli</name>
    <dbReference type="NCBI Taxonomy" id="3114758"/>
    <lineage>
        <taxon>Bacteria</taxon>
        <taxon>Pseudomonadati</taxon>
        <taxon>Pseudomonadota</taxon>
        <taxon>Betaproteobacteria</taxon>
        <taxon>Rhodocyclales</taxon>
        <taxon>Zoogloeaceae</taxon>
        <taxon>Uliginosibacterium</taxon>
    </lineage>
</organism>
<dbReference type="CDD" id="cd02440">
    <property type="entry name" value="AdoMet_MTases"/>
    <property type="match status" value="1"/>
</dbReference>
<dbReference type="InterPro" id="IPR019734">
    <property type="entry name" value="TPR_rpt"/>
</dbReference>
<evidence type="ECO:0000256" key="1">
    <source>
        <dbReference type="PROSITE-ProRule" id="PRU00339"/>
    </source>
</evidence>
<dbReference type="InterPro" id="IPR052943">
    <property type="entry name" value="TMTC_O-mannosyl-trnsfr"/>
</dbReference>
<dbReference type="Gene3D" id="3.40.50.150">
    <property type="entry name" value="Vaccinia Virus protein VP39"/>
    <property type="match status" value="1"/>
</dbReference>
<dbReference type="Gene3D" id="1.25.40.10">
    <property type="entry name" value="Tetratricopeptide repeat domain"/>
    <property type="match status" value="3"/>
</dbReference>
<reference evidence="2 3" key="1">
    <citation type="submission" date="2024-01" db="EMBL/GenBank/DDBJ databases">
        <title>Uliginosibacterium soil sp. nov.</title>
        <authorList>
            <person name="Lv Y."/>
        </authorList>
    </citation>
    <scope>NUCLEOTIDE SEQUENCE [LARGE SCALE GENOMIC DNA]</scope>
    <source>
        <strain evidence="2 3">H3</strain>
    </source>
</reference>
<proteinExistence type="predicted"/>
<protein>
    <submittedName>
        <fullName evidence="2">Tetratricopeptide repeat protein</fullName>
    </submittedName>
</protein>
<dbReference type="InterPro" id="IPR011990">
    <property type="entry name" value="TPR-like_helical_dom_sf"/>
</dbReference>
<feature type="repeat" description="TPR" evidence="1">
    <location>
        <begin position="118"/>
        <end position="151"/>
    </location>
</feature>
<evidence type="ECO:0000313" key="2">
    <source>
        <dbReference type="EMBL" id="MEC5386797.1"/>
    </source>
</evidence>
<dbReference type="PANTHER" id="PTHR44809">
    <property type="match status" value="1"/>
</dbReference>
<accession>A0ABU6K5P4</accession>
<dbReference type="SMART" id="SM00028">
    <property type="entry name" value="TPR"/>
    <property type="match status" value="5"/>
</dbReference>
<dbReference type="PROSITE" id="PS50005">
    <property type="entry name" value="TPR"/>
    <property type="match status" value="5"/>
</dbReference>
<feature type="repeat" description="TPR" evidence="1">
    <location>
        <begin position="152"/>
        <end position="185"/>
    </location>
</feature>
<keyword evidence="1" id="KW-0802">TPR repeat</keyword>
<name>A0ABU6K5P4_9RHOO</name>
<keyword evidence="3" id="KW-1185">Reference proteome</keyword>
<feature type="repeat" description="TPR" evidence="1">
    <location>
        <begin position="84"/>
        <end position="117"/>
    </location>
</feature>
<feature type="repeat" description="TPR" evidence="1">
    <location>
        <begin position="50"/>
        <end position="83"/>
    </location>
</feature>
<comment type="caution">
    <text evidence="2">The sequence shown here is derived from an EMBL/GenBank/DDBJ whole genome shotgun (WGS) entry which is preliminary data.</text>
</comment>
<feature type="repeat" description="TPR" evidence="1">
    <location>
        <begin position="186"/>
        <end position="219"/>
    </location>
</feature>
<dbReference type="SUPFAM" id="SSF48452">
    <property type="entry name" value="TPR-like"/>
    <property type="match status" value="1"/>
</dbReference>
<dbReference type="SUPFAM" id="SSF53335">
    <property type="entry name" value="S-adenosyl-L-methionine-dependent methyltransferases"/>
    <property type="match status" value="1"/>
</dbReference>